<dbReference type="Gene3D" id="1.25.40.10">
    <property type="entry name" value="Tetratricopeptide repeat domain"/>
    <property type="match status" value="4"/>
</dbReference>
<evidence type="ECO:0000256" key="7">
    <source>
        <dbReference type="PROSITE-ProRule" id="PRU00708"/>
    </source>
</evidence>
<feature type="compositionally biased region" description="Basic residues" evidence="9">
    <location>
        <begin position="1100"/>
        <end position="1109"/>
    </location>
</feature>
<dbReference type="Pfam" id="PF13812">
    <property type="entry name" value="PPR_3"/>
    <property type="match status" value="1"/>
</dbReference>
<feature type="repeat" description="TPR" evidence="6">
    <location>
        <begin position="930"/>
        <end position="963"/>
    </location>
</feature>
<evidence type="ECO:0000256" key="4">
    <source>
        <dbReference type="ARBA" id="ARBA00022946"/>
    </source>
</evidence>
<feature type="repeat" description="PPR" evidence="7">
    <location>
        <begin position="684"/>
        <end position="718"/>
    </location>
</feature>
<reference evidence="10 11" key="1">
    <citation type="submission" date="2021-07" db="EMBL/GenBank/DDBJ databases">
        <title>The Aristolochia fimbriata genome: insights into angiosperm evolution, floral development and chemical biosynthesis.</title>
        <authorList>
            <person name="Jiao Y."/>
        </authorList>
    </citation>
    <scope>NUCLEOTIDE SEQUENCE [LARGE SCALE GENOMIC DNA]</scope>
    <source>
        <strain evidence="10">IBCAS-2021</strain>
        <tissue evidence="10">Leaf</tissue>
    </source>
</reference>
<keyword evidence="5" id="KW-0496">Mitochondrion</keyword>
<feature type="repeat" description="PPR" evidence="7">
    <location>
        <begin position="719"/>
        <end position="753"/>
    </location>
</feature>
<dbReference type="NCBIfam" id="TIGR00756">
    <property type="entry name" value="PPR"/>
    <property type="match status" value="4"/>
</dbReference>
<evidence type="ECO:0000313" key="11">
    <source>
        <dbReference type="Proteomes" id="UP000825729"/>
    </source>
</evidence>
<feature type="repeat" description="PPR" evidence="7">
    <location>
        <begin position="134"/>
        <end position="168"/>
    </location>
</feature>
<dbReference type="PROSITE" id="PS50005">
    <property type="entry name" value="TPR"/>
    <property type="match status" value="1"/>
</dbReference>
<dbReference type="EMBL" id="JAINDJ010000007">
    <property type="protein sequence ID" value="KAG9441048.1"/>
    <property type="molecule type" value="Genomic_DNA"/>
</dbReference>
<keyword evidence="4" id="KW-0809">Transit peptide</keyword>
<keyword evidence="3" id="KW-0677">Repeat</keyword>
<feature type="coiled-coil region" evidence="8">
    <location>
        <begin position="1228"/>
        <end position="1296"/>
    </location>
</feature>
<evidence type="ECO:0000313" key="10">
    <source>
        <dbReference type="EMBL" id="KAG9441048.1"/>
    </source>
</evidence>
<dbReference type="InterPro" id="IPR002885">
    <property type="entry name" value="PPR_rpt"/>
</dbReference>
<dbReference type="PANTHER" id="PTHR45717">
    <property type="entry name" value="OS12G0527900 PROTEIN"/>
    <property type="match status" value="1"/>
</dbReference>
<evidence type="ECO:0000256" key="9">
    <source>
        <dbReference type="SAM" id="MobiDB-lite"/>
    </source>
</evidence>
<feature type="repeat" description="PPR" evidence="7">
    <location>
        <begin position="894"/>
        <end position="928"/>
    </location>
</feature>
<gene>
    <name evidence="10" type="ORF">H6P81_016902</name>
</gene>
<dbReference type="FunFam" id="1.25.40.10:FF:000589">
    <property type="entry name" value="Pentatricopeptide repeat-containing protein"/>
    <property type="match status" value="1"/>
</dbReference>
<evidence type="ECO:0000256" key="6">
    <source>
        <dbReference type="PROSITE-ProRule" id="PRU00339"/>
    </source>
</evidence>
<evidence type="ECO:0000256" key="2">
    <source>
        <dbReference type="ARBA" id="ARBA00007626"/>
    </source>
</evidence>
<evidence type="ECO:0000256" key="1">
    <source>
        <dbReference type="ARBA" id="ARBA00004173"/>
    </source>
</evidence>
<name>A0AAV7E0V2_ARIFI</name>
<dbReference type="InterPro" id="IPR019734">
    <property type="entry name" value="TPR_rpt"/>
</dbReference>
<sequence>MTSSFFSAMNSLRRALQWSGFSPSRSYASKRGGQQNTLYSRLSPLGNPNISLVPELDRWAEKGKRVSTAELNRIIRDLRTRRRYKQALEVSEWMGVQCSLRSSDHAVQLDLIGRVRGLDSAETYFNNLTEKDQDHKTYGALLNCYVREKLTERSLSHMEKMKMLGFASSALPYNDLMCLYATTGRYEKIPELLAEMKEKEVVPDTFSYRICINSYGERSDLEGMEKVLKEMESQPHIVMDWNTYSAVANVYIKAGLTEKALSALRKSEEKLDGQSKAEGYNFLITLYGSLGHKSEVDRLWKLRKECKKVINKDYISMLSALVKLEEFEEAQSLLKEWETSGSNFDFRVPNVLLIGYCQKDMLEKAETMLEEIMKKGRVPIPNSFGILAAAFEEKGDMGKAFDYMKKAISSFPGNEGWRPKPTVIKKILGWLGEEGKFEEVEGFVGLLSAVIPMDKHMYHTLIKASIREGKDYKEILESMEVNNIKPDQETEKILGSSHDLKVKEIRLRGVQTSNQAPMRNSRFSLNMSKDFFQQNTCCGARRVQWTSTESFLSSSPFSTMNYLRKTIQWSRFSAFRSYASKLRFENTLYNQQTPLGNPNTSLVPELDRRTEKGENVSTGELTWIIRDLRMRRRYQQALEISEWMGVKYSLKPSDHAVQLDLIGRVRGLESAEAYFNSLNNGDQNLKTYRALLHCYVREELTERALSLMQKMKELGFASSALPYNDLMSLYANKGQHEKIPELLAEMKENMVVPDTFSYRMCIKSYGERSDVEGVDKVLEEMKNDAHKLDWNTYADVANAYIKAGLIDKAVSALKKSEERLKGKSKAEGYSFLITLYVSLGYRSEVERLWVCRKACQKVINNDYISMLNSWSKLNKFEEAESLLKEWETSGNNFDFRVPNALLLGYCHKGRLDKAEAILENFIKRGKVPRPNSFGILAAAFEQKGDMGKAFEYMNKALSSYPGNEGWHPRSTLIEKLLQWLGKERKVEEVEDFIGLLSAVIPMDRDMYHTLIKASVREGKDYKGILESMEINNIMPDEETKKILGLSHDCPKLKPSGMAPDHGGEKPSSRKRRAGEDDDSSDYSDSRSESSTEESEDEMRRKRKERKRRRDREYEKEMRSKRREKERREEKRRKKEKERKKRKKEKKKEKEKAKMGAVTNSWGKYGIIRETDMWTKRPEFTAWLAEVKQVNLENLQNREEKQMFKEFMEDHNTATFPSKKYYDLDTYQRRKMEREMKKGLKRLSETERTVFNDEELRRQELLREREKQKEQEVKALKQSMQSGLAQAMKEQAQLREEMAYQYRIGNFEAAAAIQRRLDPDVAQKKLSGAWEDGAEYWSDGELDESGG</sequence>
<proteinExistence type="inferred from homology"/>
<feature type="region of interest" description="Disordered" evidence="9">
    <location>
        <begin position="1046"/>
        <end position="1157"/>
    </location>
</feature>
<keyword evidence="8" id="KW-0175">Coiled coil</keyword>
<dbReference type="GO" id="GO:0005739">
    <property type="term" value="C:mitochondrion"/>
    <property type="evidence" value="ECO:0007669"/>
    <property type="project" value="UniProtKB-SubCell"/>
</dbReference>
<comment type="subcellular location">
    <subcellularLocation>
        <location evidence="1">Mitochondrion</location>
    </subcellularLocation>
</comment>
<evidence type="ECO:0000256" key="5">
    <source>
        <dbReference type="ARBA" id="ARBA00023128"/>
    </source>
</evidence>
<dbReference type="Pfam" id="PF01535">
    <property type="entry name" value="PPR"/>
    <property type="match status" value="6"/>
</dbReference>
<dbReference type="FunFam" id="1.25.40.10:FF:000385">
    <property type="entry name" value="Pentatricopeptide repeat-containing protein mitochondrial"/>
    <property type="match status" value="1"/>
</dbReference>
<dbReference type="InterPro" id="IPR011990">
    <property type="entry name" value="TPR-like_helical_dom_sf"/>
</dbReference>
<protein>
    <recommendedName>
        <fullName evidence="12">Pentatricopeptide repeat-containing protein</fullName>
    </recommendedName>
</protein>
<accession>A0AAV7E0V2</accession>
<feature type="repeat" description="PPR" evidence="7">
    <location>
        <begin position="169"/>
        <end position="203"/>
    </location>
</feature>
<dbReference type="SUPFAM" id="SSF48452">
    <property type="entry name" value="TPR-like"/>
    <property type="match status" value="1"/>
</dbReference>
<evidence type="ECO:0000256" key="8">
    <source>
        <dbReference type="SAM" id="Coils"/>
    </source>
</evidence>
<evidence type="ECO:0008006" key="12">
    <source>
        <dbReference type="Google" id="ProtNLM"/>
    </source>
</evidence>
<feature type="compositionally biased region" description="Basic residues" evidence="9">
    <location>
        <begin position="1118"/>
        <end position="1146"/>
    </location>
</feature>
<comment type="similarity">
    <text evidence="2">Belongs to the PPR family. P subfamily.</text>
</comment>
<dbReference type="Proteomes" id="UP000825729">
    <property type="component" value="Unassembled WGS sequence"/>
</dbReference>
<dbReference type="PANTHER" id="PTHR45717:SF20">
    <property type="entry name" value="OS07G0598500 PROTEIN"/>
    <property type="match status" value="1"/>
</dbReference>
<keyword evidence="11" id="KW-1185">Reference proteome</keyword>
<dbReference type="GO" id="GO:0003729">
    <property type="term" value="F:mRNA binding"/>
    <property type="evidence" value="ECO:0007669"/>
    <property type="project" value="UniProtKB-ARBA"/>
</dbReference>
<dbReference type="Pfam" id="PF13041">
    <property type="entry name" value="PPR_2"/>
    <property type="match status" value="1"/>
</dbReference>
<feature type="repeat" description="PPR" evidence="7">
    <location>
        <begin position="345"/>
        <end position="379"/>
    </location>
</feature>
<dbReference type="PROSITE" id="PS51375">
    <property type="entry name" value="PPR"/>
    <property type="match status" value="6"/>
</dbReference>
<keyword evidence="6" id="KW-0802">TPR repeat</keyword>
<comment type="caution">
    <text evidence="10">The sequence shown here is derived from an EMBL/GenBank/DDBJ whole genome shotgun (WGS) entry which is preliminary data.</text>
</comment>
<evidence type="ECO:0000256" key="3">
    <source>
        <dbReference type="ARBA" id="ARBA00022737"/>
    </source>
</evidence>
<organism evidence="10 11">
    <name type="scientific">Aristolochia fimbriata</name>
    <name type="common">White veined hardy Dutchman's pipe vine</name>
    <dbReference type="NCBI Taxonomy" id="158543"/>
    <lineage>
        <taxon>Eukaryota</taxon>
        <taxon>Viridiplantae</taxon>
        <taxon>Streptophyta</taxon>
        <taxon>Embryophyta</taxon>
        <taxon>Tracheophyta</taxon>
        <taxon>Spermatophyta</taxon>
        <taxon>Magnoliopsida</taxon>
        <taxon>Magnoliidae</taxon>
        <taxon>Piperales</taxon>
        <taxon>Aristolochiaceae</taxon>
        <taxon>Aristolochia</taxon>
    </lineage>
</organism>
<dbReference type="SMART" id="SM00028">
    <property type="entry name" value="TPR"/>
    <property type="match status" value="4"/>
</dbReference>